<reference evidence="9 10" key="1">
    <citation type="submission" date="2016-01" db="EMBL/GenBank/DDBJ databases">
        <title>Genome Sequences of Twelve Sporeforming Bacillus Species Isolated from Foods.</title>
        <authorList>
            <person name="Berendsen E.M."/>
            <person name="Wells-Bennik M.H."/>
            <person name="Krawcyk A.O."/>
            <person name="De Jong A."/>
            <person name="Holsappel S."/>
            <person name="Eijlander R.T."/>
            <person name="Kuipers O.P."/>
        </authorList>
    </citation>
    <scope>NUCLEOTIDE SEQUENCE [LARGE SCALE GENOMIC DNA]</scope>
    <source>
        <strain evidence="9 10">B4098</strain>
    </source>
</reference>
<dbReference type="PANTHER" id="PTHR33778">
    <property type="entry name" value="PROTEIN MGTC"/>
    <property type="match status" value="1"/>
</dbReference>
<proteinExistence type="inferred from homology"/>
<keyword evidence="3" id="KW-1003">Cell membrane</keyword>
<comment type="caution">
    <text evidence="9">The sequence shown here is derived from an EMBL/GenBank/DDBJ whole genome shotgun (WGS) entry which is preliminary data.</text>
</comment>
<accession>A0A150JUU5</accession>
<evidence type="ECO:0000256" key="2">
    <source>
        <dbReference type="ARBA" id="ARBA00009298"/>
    </source>
</evidence>
<evidence type="ECO:0000256" key="6">
    <source>
        <dbReference type="ARBA" id="ARBA00023136"/>
    </source>
</evidence>
<dbReference type="RefSeq" id="WP_013858658.1">
    <property type="nucleotide sequence ID" value="NZ_LQYG01000076.1"/>
</dbReference>
<feature type="transmembrane region" description="Helical" evidence="7">
    <location>
        <begin position="74"/>
        <end position="94"/>
    </location>
</feature>
<dbReference type="OMA" id="FERERMN"/>
<dbReference type="PANTHER" id="PTHR33778:SF4">
    <property type="entry name" value="PROTEIN SAPB"/>
    <property type="match status" value="1"/>
</dbReference>
<evidence type="ECO:0000313" key="9">
    <source>
        <dbReference type="EMBL" id="KYC61049.1"/>
    </source>
</evidence>
<evidence type="ECO:0000256" key="1">
    <source>
        <dbReference type="ARBA" id="ARBA00004651"/>
    </source>
</evidence>
<dbReference type="Proteomes" id="UP000075288">
    <property type="component" value="Unassembled WGS sequence"/>
</dbReference>
<keyword evidence="4 7" id="KW-0812">Transmembrane</keyword>
<dbReference type="PRINTS" id="PR01837">
    <property type="entry name" value="MGTCSAPBPROT"/>
</dbReference>
<dbReference type="PATRIC" id="fig|1398.26.peg.432"/>
<protein>
    <recommendedName>
        <fullName evidence="8">MgtC/SapB/SrpB/YhiD N-terminal domain-containing protein</fullName>
    </recommendedName>
</protein>
<keyword evidence="6 7" id="KW-0472">Membrane</keyword>
<dbReference type="InterPro" id="IPR003416">
    <property type="entry name" value="MgtC/SapB/SrpB/YhiD_fam"/>
</dbReference>
<sequence length="232" mass="25663">MIDFFQFDIEMLLKLVMSSILGLAIGLEREIKRKPLGLKTSLVISIVSCLLTIVSIQSAYSFPQSDFVRIQMDPLRLAAQIVSGIGFLGAGVILRKEDDTISGLTTAAMVWGAAGIGIATGAGFYMESIAGVVLLIISVEIIPGLMKKIGFEKLYAKEISLNLILQDSRDIQKVIRSLEKQDMKIIQTHIKDLDHAAYQLELKIKVREKTSIAFLYSEIIQMNEIKRSEISG</sequence>
<organism evidence="9 10">
    <name type="scientific">Heyndrickxia coagulans</name>
    <name type="common">Weizmannia coagulans</name>
    <dbReference type="NCBI Taxonomy" id="1398"/>
    <lineage>
        <taxon>Bacteria</taxon>
        <taxon>Bacillati</taxon>
        <taxon>Bacillota</taxon>
        <taxon>Bacilli</taxon>
        <taxon>Bacillales</taxon>
        <taxon>Bacillaceae</taxon>
        <taxon>Heyndrickxia</taxon>
    </lineage>
</organism>
<evidence type="ECO:0000256" key="5">
    <source>
        <dbReference type="ARBA" id="ARBA00022989"/>
    </source>
</evidence>
<dbReference type="AlphaFoldDB" id="A0A150JUU5"/>
<dbReference type="Pfam" id="PF02308">
    <property type="entry name" value="MgtC"/>
    <property type="match status" value="1"/>
</dbReference>
<dbReference type="InterPro" id="IPR049177">
    <property type="entry name" value="MgtC_SapB_SrpB_YhiD_N"/>
</dbReference>
<feature type="transmembrane region" description="Helical" evidence="7">
    <location>
        <begin position="40"/>
        <end position="62"/>
    </location>
</feature>
<evidence type="ECO:0000256" key="4">
    <source>
        <dbReference type="ARBA" id="ARBA00022692"/>
    </source>
</evidence>
<evidence type="ECO:0000259" key="8">
    <source>
        <dbReference type="Pfam" id="PF02308"/>
    </source>
</evidence>
<gene>
    <name evidence="9" type="ORF">B4098_3452</name>
</gene>
<dbReference type="EMBL" id="LQYG01000076">
    <property type="protein sequence ID" value="KYC61049.1"/>
    <property type="molecule type" value="Genomic_DNA"/>
</dbReference>
<keyword evidence="5 7" id="KW-1133">Transmembrane helix</keyword>
<dbReference type="GO" id="GO:0005886">
    <property type="term" value="C:plasma membrane"/>
    <property type="evidence" value="ECO:0007669"/>
    <property type="project" value="UniProtKB-SubCell"/>
</dbReference>
<feature type="transmembrane region" description="Helical" evidence="7">
    <location>
        <begin position="128"/>
        <end position="146"/>
    </location>
</feature>
<evidence type="ECO:0000256" key="7">
    <source>
        <dbReference type="SAM" id="Phobius"/>
    </source>
</evidence>
<comment type="similarity">
    <text evidence="2">Belongs to the MgtC/SapB family.</text>
</comment>
<name>A0A150JUU5_HEYCO</name>
<comment type="subcellular location">
    <subcellularLocation>
        <location evidence="1">Cell membrane</location>
        <topology evidence="1">Multi-pass membrane protein</topology>
    </subcellularLocation>
</comment>
<feature type="transmembrane region" description="Helical" evidence="7">
    <location>
        <begin position="12"/>
        <end position="28"/>
    </location>
</feature>
<feature type="domain" description="MgtC/SapB/SrpB/YhiD N-terminal" evidence="8">
    <location>
        <begin position="15"/>
        <end position="143"/>
    </location>
</feature>
<evidence type="ECO:0000313" key="10">
    <source>
        <dbReference type="Proteomes" id="UP000075288"/>
    </source>
</evidence>
<feature type="transmembrane region" description="Helical" evidence="7">
    <location>
        <begin position="101"/>
        <end position="122"/>
    </location>
</feature>
<evidence type="ECO:0000256" key="3">
    <source>
        <dbReference type="ARBA" id="ARBA00022475"/>
    </source>
</evidence>